<dbReference type="PANTHER" id="PTHR45644">
    <property type="entry name" value="AAA ATPASE, PUTATIVE (AFU_ORTHOLOGUE AFUA_2G12920)-RELATED-RELATED"/>
    <property type="match status" value="1"/>
</dbReference>
<dbReference type="Pfam" id="PF24933">
    <property type="entry name" value="DUF7751"/>
    <property type="match status" value="1"/>
</dbReference>
<dbReference type="PANTHER" id="PTHR45644:SF73">
    <property type="entry name" value="AAA-TYPE ATPASE FAMILY PROTEIN"/>
    <property type="match status" value="1"/>
</dbReference>
<sequence length="362" mass="40275">MFQVALEKSKSGPLIVYVKAVEKLMAANAEAYLTLKVNVDRLPDNVVVISSHTKIDNGMENSHPIGFLFTPFGSNQIALIDMWKKNLGELDDGSKTTPKRVEQLSRLFPNEVTIKVPQDEELLLDWKQQLDRDMRTLQSQANTVLIRSVLNRFRIRCTDLEMLCIKDQALTSEEVEKIIGWMHYHHFKNNSDTSDKESKPLISCESIRYGLSMLQSIQNEPKSAKKSLKDVVTENAFETSLLNEVIASSEIGVTFGDIGALENVKDTLKELVMLPLQRPELCSKGQLAKLCKGILLFGPPGTGKTMLAKAVATEAGANFVNISTSSITSKWFVEAEKSVKAVFSLASKLPPEWSLLTRLTAC</sequence>
<dbReference type="InterPro" id="IPR027417">
    <property type="entry name" value="P-loop_NTPase"/>
</dbReference>
<dbReference type="EMBL" id="BAABME010001708">
    <property type="protein sequence ID" value="GAA0151059.1"/>
    <property type="molecule type" value="Genomic_DNA"/>
</dbReference>
<comment type="caution">
    <text evidence="5">The sequence shown here is derived from an EMBL/GenBank/DDBJ whole genome shotgun (WGS) entry which is preliminary data.</text>
</comment>
<protein>
    <recommendedName>
        <fullName evidence="7">ATPase AAA-type core domain-containing protein</fullName>
    </recommendedName>
</protein>
<evidence type="ECO:0000259" key="4">
    <source>
        <dbReference type="Pfam" id="PF24933"/>
    </source>
</evidence>
<accession>A0AAV3PHD8</accession>
<feature type="domain" description="ATPase AAA-type core" evidence="3">
    <location>
        <begin position="294"/>
        <end position="349"/>
    </location>
</feature>
<keyword evidence="2" id="KW-0067">ATP-binding</keyword>
<reference evidence="5 6" key="1">
    <citation type="submission" date="2024-01" db="EMBL/GenBank/DDBJ databases">
        <title>The complete chloroplast genome sequence of Lithospermum erythrorhizon: insights into the phylogenetic relationship among Boraginaceae species and the maternal lineages of purple gromwells.</title>
        <authorList>
            <person name="Okada T."/>
            <person name="Watanabe K."/>
        </authorList>
    </citation>
    <scope>NUCLEOTIDE SEQUENCE [LARGE SCALE GENOMIC DNA]</scope>
</reference>
<dbReference type="InterPro" id="IPR003959">
    <property type="entry name" value="ATPase_AAA_core"/>
</dbReference>
<dbReference type="Gene3D" id="3.40.50.300">
    <property type="entry name" value="P-loop containing nucleotide triphosphate hydrolases"/>
    <property type="match status" value="1"/>
</dbReference>
<dbReference type="AlphaFoldDB" id="A0AAV3PHD8"/>
<dbReference type="GO" id="GO:0016887">
    <property type="term" value="F:ATP hydrolysis activity"/>
    <property type="evidence" value="ECO:0007669"/>
    <property type="project" value="InterPro"/>
</dbReference>
<dbReference type="InterPro" id="IPR051701">
    <property type="entry name" value="Mito_OM_Translocase_MSP1"/>
</dbReference>
<organism evidence="5 6">
    <name type="scientific">Lithospermum erythrorhizon</name>
    <name type="common">Purple gromwell</name>
    <name type="synonym">Lithospermum officinale var. erythrorhizon</name>
    <dbReference type="NCBI Taxonomy" id="34254"/>
    <lineage>
        <taxon>Eukaryota</taxon>
        <taxon>Viridiplantae</taxon>
        <taxon>Streptophyta</taxon>
        <taxon>Embryophyta</taxon>
        <taxon>Tracheophyta</taxon>
        <taxon>Spermatophyta</taxon>
        <taxon>Magnoliopsida</taxon>
        <taxon>eudicotyledons</taxon>
        <taxon>Gunneridae</taxon>
        <taxon>Pentapetalae</taxon>
        <taxon>asterids</taxon>
        <taxon>lamiids</taxon>
        <taxon>Boraginales</taxon>
        <taxon>Boraginaceae</taxon>
        <taxon>Boraginoideae</taxon>
        <taxon>Lithospermeae</taxon>
        <taxon>Lithospermum</taxon>
    </lineage>
</organism>
<evidence type="ECO:0000313" key="5">
    <source>
        <dbReference type="EMBL" id="GAA0151059.1"/>
    </source>
</evidence>
<dbReference type="InterPro" id="IPR056653">
    <property type="entry name" value="DUF7751"/>
</dbReference>
<keyword evidence="1" id="KW-0547">Nucleotide-binding</keyword>
<dbReference type="SUPFAM" id="SSF52540">
    <property type="entry name" value="P-loop containing nucleoside triphosphate hydrolases"/>
    <property type="match status" value="1"/>
</dbReference>
<evidence type="ECO:0000256" key="1">
    <source>
        <dbReference type="ARBA" id="ARBA00022741"/>
    </source>
</evidence>
<feature type="domain" description="DUF7751" evidence="4">
    <location>
        <begin position="155"/>
        <end position="215"/>
    </location>
</feature>
<evidence type="ECO:0008006" key="7">
    <source>
        <dbReference type="Google" id="ProtNLM"/>
    </source>
</evidence>
<gene>
    <name evidence="5" type="ORF">LIER_09860</name>
</gene>
<evidence type="ECO:0000256" key="2">
    <source>
        <dbReference type="ARBA" id="ARBA00022840"/>
    </source>
</evidence>
<proteinExistence type="predicted"/>
<name>A0AAV3PHD8_LITER</name>
<dbReference type="Pfam" id="PF00004">
    <property type="entry name" value="AAA"/>
    <property type="match status" value="1"/>
</dbReference>
<dbReference type="GO" id="GO:0005524">
    <property type="term" value="F:ATP binding"/>
    <property type="evidence" value="ECO:0007669"/>
    <property type="project" value="UniProtKB-KW"/>
</dbReference>
<evidence type="ECO:0000259" key="3">
    <source>
        <dbReference type="Pfam" id="PF00004"/>
    </source>
</evidence>
<keyword evidence="6" id="KW-1185">Reference proteome</keyword>
<evidence type="ECO:0000313" key="6">
    <source>
        <dbReference type="Proteomes" id="UP001454036"/>
    </source>
</evidence>
<dbReference type="Proteomes" id="UP001454036">
    <property type="component" value="Unassembled WGS sequence"/>
</dbReference>
<dbReference type="GO" id="GO:0005741">
    <property type="term" value="C:mitochondrial outer membrane"/>
    <property type="evidence" value="ECO:0007669"/>
    <property type="project" value="TreeGrafter"/>
</dbReference>